<evidence type="ECO:0000313" key="2">
    <source>
        <dbReference type="Proteomes" id="UP000030687"/>
    </source>
</evidence>
<evidence type="ECO:0000313" key="1">
    <source>
        <dbReference type="EMBL" id="ESR60502.1"/>
    </source>
</evidence>
<sequence length="98" mass="11363">MYDSGLRAINELTSNQVDVSILRYSCLPHKHKIPPLHATFVSLTHSCDVQWSPWLTKAHSQAISESFKQVNRHGLFLIELVNESWLYFIDLKHSYPNI</sequence>
<name>V4U3K3_CITCL</name>
<dbReference type="AlphaFoldDB" id="V4U3K3"/>
<organism evidence="1 2">
    <name type="scientific">Citrus clementina</name>
    <name type="common">Clementine</name>
    <name type="synonym">Citrus deliciosa x Citrus sinensis</name>
    <dbReference type="NCBI Taxonomy" id="85681"/>
    <lineage>
        <taxon>Eukaryota</taxon>
        <taxon>Viridiplantae</taxon>
        <taxon>Streptophyta</taxon>
        <taxon>Embryophyta</taxon>
        <taxon>Tracheophyta</taxon>
        <taxon>Spermatophyta</taxon>
        <taxon>Magnoliopsida</taxon>
        <taxon>eudicotyledons</taxon>
        <taxon>Gunneridae</taxon>
        <taxon>Pentapetalae</taxon>
        <taxon>rosids</taxon>
        <taxon>malvids</taxon>
        <taxon>Sapindales</taxon>
        <taxon>Rutaceae</taxon>
        <taxon>Aurantioideae</taxon>
        <taxon>Citrus</taxon>
    </lineage>
</organism>
<dbReference type="Gramene" id="ESR60502">
    <property type="protein sequence ID" value="ESR60502"/>
    <property type="gene ID" value="CICLE_v10017290mg"/>
</dbReference>
<gene>
    <name evidence="1" type="ORF">CICLE_v10017290mg</name>
</gene>
<protein>
    <submittedName>
        <fullName evidence="1">Uncharacterized protein</fullName>
    </submittedName>
</protein>
<proteinExistence type="predicted"/>
<reference evidence="1 2" key="1">
    <citation type="submission" date="2013-10" db="EMBL/GenBank/DDBJ databases">
        <authorList>
            <consortium name="International Citrus Genome Consortium"/>
            <person name="Jenkins J."/>
            <person name="Schmutz J."/>
            <person name="Prochnik S."/>
            <person name="Rokhsar D."/>
            <person name="Gmitter F."/>
            <person name="Ollitrault P."/>
            <person name="Machado M."/>
            <person name="Talon M."/>
            <person name="Wincker P."/>
            <person name="Jaillon O."/>
            <person name="Morgante M."/>
        </authorList>
    </citation>
    <scope>NUCLEOTIDE SEQUENCE</scope>
    <source>
        <strain evidence="2">cv. Clemenules</strain>
    </source>
</reference>
<dbReference type="InParanoid" id="V4U3K3"/>
<dbReference type="Proteomes" id="UP000030687">
    <property type="component" value="Unassembled WGS sequence"/>
</dbReference>
<dbReference type="EMBL" id="KI536312">
    <property type="protein sequence ID" value="ESR60502.1"/>
    <property type="molecule type" value="Genomic_DNA"/>
</dbReference>
<dbReference type="KEGG" id="cic:CICLE_v10017290mg"/>
<accession>V4U3K3</accession>
<keyword evidence="2" id="KW-1185">Reference proteome</keyword>